<dbReference type="RefSeq" id="WP_161256959.1">
    <property type="nucleotide sequence ID" value="NZ_WXEY01000005.1"/>
</dbReference>
<feature type="coiled-coil region" evidence="1">
    <location>
        <begin position="39"/>
        <end position="69"/>
    </location>
</feature>
<proteinExistence type="predicted"/>
<sequence length="157" mass="18064">MSKALLSHAAREMCDLAEVLEKVSEEMAARVVDPSFEDMEWLQERLEQREQLLAQLKDLKRLRVKVNADCASPVVLSQRERPAPPQAADDVSPAEDLEALFAQRIRRVSQLDGVIMQHLFQLKGRWSSEYRRMMNPQNTNQYSQVSDEGPKLYDHQG</sequence>
<accession>A0A845KZH4</accession>
<keyword evidence="4" id="KW-1185">Reference proteome</keyword>
<evidence type="ECO:0008006" key="5">
    <source>
        <dbReference type="Google" id="ProtNLM"/>
    </source>
</evidence>
<keyword evidence="1" id="KW-0175">Coiled coil</keyword>
<evidence type="ECO:0000256" key="1">
    <source>
        <dbReference type="SAM" id="Coils"/>
    </source>
</evidence>
<evidence type="ECO:0000256" key="2">
    <source>
        <dbReference type="SAM" id="MobiDB-lite"/>
    </source>
</evidence>
<dbReference type="EMBL" id="WXEY01000005">
    <property type="protein sequence ID" value="MZP29467.1"/>
    <property type="molecule type" value="Genomic_DNA"/>
</dbReference>
<dbReference type="Proteomes" id="UP000463470">
    <property type="component" value="Unassembled WGS sequence"/>
</dbReference>
<feature type="region of interest" description="Disordered" evidence="2">
    <location>
        <begin position="137"/>
        <end position="157"/>
    </location>
</feature>
<name>A0A845KZH4_9FIRM</name>
<feature type="compositionally biased region" description="Polar residues" evidence="2">
    <location>
        <begin position="137"/>
        <end position="146"/>
    </location>
</feature>
<evidence type="ECO:0000313" key="3">
    <source>
        <dbReference type="EMBL" id="MZP29467.1"/>
    </source>
</evidence>
<comment type="caution">
    <text evidence="3">The sequence shown here is derived from an EMBL/GenBank/DDBJ whole genome shotgun (WGS) entry which is preliminary data.</text>
</comment>
<organism evidence="3 4">
    <name type="scientific">Heliomicrobium undosum</name>
    <dbReference type="NCBI Taxonomy" id="121734"/>
    <lineage>
        <taxon>Bacteria</taxon>
        <taxon>Bacillati</taxon>
        <taxon>Bacillota</taxon>
        <taxon>Clostridia</taxon>
        <taxon>Eubacteriales</taxon>
        <taxon>Heliobacteriaceae</taxon>
        <taxon>Heliomicrobium</taxon>
    </lineage>
</organism>
<evidence type="ECO:0000313" key="4">
    <source>
        <dbReference type="Proteomes" id="UP000463470"/>
    </source>
</evidence>
<dbReference type="AlphaFoldDB" id="A0A845KZH4"/>
<feature type="compositionally biased region" description="Basic and acidic residues" evidence="2">
    <location>
        <begin position="148"/>
        <end position="157"/>
    </location>
</feature>
<reference evidence="3 4" key="1">
    <citation type="submission" date="2020-01" db="EMBL/GenBank/DDBJ databases">
        <title>Whole-genome sequence of Heliobacterium undosum DSM 13378.</title>
        <authorList>
            <person name="Kyndt J.A."/>
            <person name="Meyer T.E."/>
        </authorList>
    </citation>
    <scope>NUCLEOTIDE SEQUENCE [LARGE SCALE GENOMIC DNA]</scope>
    <source>
        <strain evidence="3 4">DSM 13378</strain>
    </source>
</reference>
<protein>
    <recommendedName>
        <fullName evidence="5">Flagellar protein FlgN</fullName>
    </recommendedName>
</protein>
<gene>
    <name evidence="3" type="ORF">GTO91_07080</name>
</gene>